<dbReference type="PANTHER" id="PTHR18968">
    <property type="entry name" value="THIAMINE PYROPHOSPHATE ENZYMES"/>
    <property type="match status" value="1"/>
</dbReference>
<evidence type="ECO:0000313" key="6">
    <source>
        <dbReference type="Proteomes" id="UP000076660"/>
    </source>
</evidence>
<dbReference type="Pfam" id="PF02775">
    <property type="entry name" value="TPP_enzyme_C"/>
    <property type="match status" value="1"/>
</dbReference>
<evidence type="ECO:0000313" key="5">
    <source>
        <dbReference type="EMBL" id="ONF73733.1"/>
    </source>
</evidence>
<dbReference type="NCBIfam" id="NF005760">
    <property type="entry name" value="PRK07586.1"/>
    <property type="match status" value="1"/>
</dbReference>
<dbReference type="InterPro" id="IPR011766">
    <property type="entry name" value="TPP_enzyme_TPP-bd"/>
</dbReference>
<dbReference type="RefSeq" id="WP_063274860.1">
    <property type="nucleotide sequence ID" value="NZ_LQMT02000007.1"/>
</dbReference>
<feature type="domain" description="Thiamine pyrophosphate enzyme N-terminal TPP-binding" evidence="4">
    <location>
        <begin position="1"/>
        <end position="106"/>
    </location>
</feature>
<dbReference type="GO" id="GO:0000287">
    <property type="term" value="F:magnesium ion binding"/>
    <property type="evidence" value="ECO:0007669"/>
    <property type="project" value="UniProtKB-ARBA"/>
</dbReference>
<reference evidence="5 6" key="1">
    <citation type="submission" date="2016-12" db="EMBL/GenBank/DDBJ databases">
        <title>Amycolatopsis keratiniphila subsp. keratiniphila genome sequencing and assembly.</title>
        <authorList>
            <person name="Mayilraj S."/>
            <person name="Kaur N."/>
        </authorList>
    </citation>
    <scope>NUCLEOTIDE SEQUENCE [LARGE SCALE GENOMIC DNA]</scope>
    <source>
        <strain evidence="5 6">DSM 44409</strain>
    </source>
</reference>
<dbReference type="Proteomes" id="UP000076660">
    <property type="component" value="Unassembled WGS sequence"/>
</dbReference>
<feature type="domain" description="Thiamine pyrophosphate enzyme TPP-binding" evidence="3">
    <location>
        <begin position="368"/>
        <end position="504"/>
    </location>
</feature>
<dbReference type="CDD" id="cd07035">
    <property type="entry name" value="TPP_PYR_POX_like"/>
    <property type="match status" value="1"/>
</dbReference>
<dbReference type="CDD" id="cd02002">
    <property type="entry name" value="TPP_BFDC"/>
    <property type="match status" value="1"/>
</dbReference>
<accession>A0A1W2M1L2</accession>
<keyword evidence="2" id="KW-0786">Thiamine pyrophosphate</keyword>
<dbReference type="AlphaFoldDB" id="A0A1W2M1L2"/>
<sequence>MNGAQVVMETLGAAGVGFCFTNPGTSEMHLVAEMATRPSIRNVLCLFEGVATGAADGYGRMAGKPAATLLHLGPGLGNGLANLHNARRAATPLVNLVGDHATYHKAFDPPLDSDIESMAGTVSTWVRRTTSVEHVGSDIAEALVAARTGRGVATLILPSDVCWSAGGSVAPIPAIPPDGFDADEVERVAKVLRNEEGCLLFVGGAVMRRDGLRAARRIARATGTRLLAEKSPARHERGGGIPDLVRLPYPVDEALGTLRGYRHIVFAGARPPVAFFAYPGKPSELVSPETEVHELGQSAAALEYLAELIAAGELPDDGPRARPGMPTGGLTAEAVAAVTGALLPEGAVLVDESMTSGQHLPAATADAPWHDWLSLTGGSIGMGTPAATGAALACPDRPVICFVADGSAMYTPQSWWTQARESLNVTTVILNNSSYAILAGELGRVGTFTDADLDRAREFIDISGLDFVSLAAGMGIPGARVDTAEGFAGKFREALAEPGPHLIEAVIPPVAAL</sequence>
<dbReference type="Gene3D" id="3.40.50.970">
    <property type="match status" value="2"/>
</dbReference>
<organism evidence="5 6">
    <name type="scientific">Amycolatopsis keratiniphila subsp. keratiniphila</name>
    <dbReference type="NCBI Taxonomy" id="227715"/>
    <lineage>
        <taxon>Bacteria</taxon>
        <taxon>Bacillati</taxon>
        <taxon>Actinomycetota</taxon>
        <taxon>Actinomycetes</taxon>
        <taxon>Pseudonocardiales</taxon>
        <taxon>Pseudonocardiaceae</taxon>
        <taxon>Amycolatopsis</taxon>
        <taxon>Amycolatopsis japonica group</taxon>
    </lineage>
</organism>
<evidence type="ECO:0000256" key="1">
    <source>
        <dbReference type="ARBA" id="ARBA00007812"/>
    </source>
</evidence>
<evidence type="ECO:0000259" key="3">
    <source>
        <dbReference type="Pfam" id="PF02775"/>
    </source>
</evidence>
<dbReference type="OrthoDB" id="2443624at2"/>
<dbReference type="GO" id="GO:0003984">
    <property type="term" value="F:acetolactate synthase activity"/>
    <property type="evidence" value="ECO:0007669"/>
    <property type="project" value="TreeGrafter"/>
</dbReference>
<dbReference type="GO" id="GO:0030976">
    <property type="term" value="F:thiamine pyrophosphate binding"/>
    <property type="evidence" value="ECO:0007669"/>
    <property type="project" value="InterPro"/>
</dbReference>
<dbReference type="InterPro" id="IPR045229">
    <property type="entry name" value="TPP_enz"/>
</dbReference>
<dbReference type="GO" id="GO:0050660">
    <property type="term" value="F:flavin adenine dinucleotide binding"/>
    <property type="evidence" value="ECO:0007669"/>
    <property type="project" value="TreeGrafter"/>
</dbReference>
<comment type="similarity">
    <text evidence="1">Belongs to the TPP enzyme family.</text>
</comment>
<dbReference type="EMBL" id="LQMT02000007">
    <property type="protein sequence ID" value="ONF73733.1"/>
    <property type="molecule type" value="Genomic_DNA"/>
</dbReference>
<evidence type="ECO:0000259" key="4">
    <source>
        <dbReference type="Pfam" id="PF02776"/>
    </source>
</evidence>
<protein>
    <submittedName>
        <fullName evidence="5">Acetolactate synthase large subunit</fullName>
    </submittedName>
</protein>
<dbReference type="InterPro" id="IPR029061">
    <property type="entry name" value="THDP-binding"/>
</dbReference>
<gene>
    <name evidence="5" type="ORF">AVR91_0206425</name>
</gene>
<name>A0A1W2M1L2_9PSEU</name>
<proteinExistence type="inferred from homology"/>
<dbReference type="InterPro" id="IPR012001">
    <property type="entry name" value="Thiamin_PyroP_enz_TPP-bd_dom"/>
</dbReference>
<dbReference type="Pfam" id="PF02776">
    <property type="entry name" value="TPP_enzyme_N"/>
    <property type="match status" value="1"/>
</dbReference>
<evidence type="ECO:0000256" key="2">
    <source>
        <dbReference type="ARBA" id="ARBA00023052"/>
    </source>
</evidence>
<comment type="caution">
    <text evidence="5">The sequence shown here is derived from an EMBL/GenBank/DDBJ whole genome shotgun (WGS) entry which is preliminary data.</text>
</comment>
<dbReference type="PANTHER" id="PTHR18968:SF86">
    <property type="entry name" value="ACETOLACTATE SYNTHASE LARGE SUBUNIT ILVX-RELATED"/>
    <property type="match status" value="1"/>
</dbReference>
<dbReference type="SUPFAM" id="SSF52518">
    <property type="entry name" value="Thiamin diphosphate-binding fold (THDP-binding)"/>
    <property type="match status" value="2"/>
</dbReference>